<feature type="transmembrane region" description="Helical" evidence="1">
    <location>
        <begin position="73"/>
        <end position="95"/>
    </location>
</feature>
<keyword evidence="1" id="KW-0472">Membrane</keyword>
<dbReference type="RefSeq" id="WP_093345516.1">
    <property type="nucleotide sequence ID" value="NZ_FNVB01000004.1"/>
</dbReference>
<dbReference type="AlphaFoldDB" id="A0A1H6C9U5"/>
<feature type="transmembrane region" description="Helical" evidence="1">
    <location>
        <begin position="121"/>
        <end position="139"/>
    </location>
</feature>
<accession>A0A1I1IB93</accession>
<keyword evidence="1" id="KW-1133">Transmembrane helix</keyword>
<evidence type="ECO:0000313" key="5">
    <source>
        <dbReference type="Proteomes" id="UP000236729"/>
    </source>
</evidence>
<keyword evidence="1" id="KW-0812">Transmembrane</keyword>
<dbReference type="Proteomes" id="UP000236729">
    <property type="component" value="Unassembled WGS sequence"/>
</dbReference>
<protein>
    <recommendedName>
        <fullName evidence="6">ABC-2 family transporter</fullName>
    </recommendedName>
</protein>
<dbReference type="EMBL" id="FOME01000001">
    <property type="protein sequence ID" value="SFC33434.1"/>
    <property type="molecule type" value="Genomic_DNA"/>
</dbReference>
<dbReference type="EMBL" id="FNVB01000004">
    <property type="protein sequence ID" value="SEG69769.1"/>
    <property type="molecule type" value="Genomic_DNA"/>
</dbReference>
<dbReference type="Proteomes" id="UP000199690">
    <property type="component" value="Unassembled WGS sequence"/>
</dbReference>
<feature type="transmembrane region" description="Helical" evidence="1">
    <location>
        <begin position="303"/>
        <end position="321"/>
    </location>
</feature>
<feature type="transmembrane region" description="Helical" evidence="1">
    <location>
        <begin position="169"/>
        <end position="186"/>
    </location>
</feature>
<name>A0A1H6C9U5_9PSEU</name>
<evidence type="ECO:0000256" key="1">
    <source>
        <dbReference type="SAM" id="Phobius"/>
    </source>
</evidence>
<keyword evidence="4" id="KW-1185">Reference proteome</keyword>
<evidence type="ECO:0008006" key="6">
    <source>
        <dbReference type="Google" id="ProtNLM"/>
    </source>
</evidence>
<organism evidence="2 5">
    <name type="scientific">Saccharopolyspora kobensis</name>
    <dbReference type="NCBI Taxonomy" id="146035"/>
    <lineage>
        <taxon>Bacteria</taxon>
        <taxon>Bacillati</taxon>
        <taxon>Actinomycetota</taxon>
        <taxon>Actinomycetes</taxon>
        <taxon>Pseudonocardiales</taxon>
        <taxon>Pseudonocardiaceae</taxon>
        <taxon>Saccharopolyspora</taxon>
    </lineage>
</organism>
<gene>
    <name evidence="2" type="ORF">SAMN02982929_03259</name>
    <name evidence="3" type="ORF">SAMN05216506_101501</name>
</gene>
<evidence type="ECO:0000313" key="3">
    <source>
        <dbReference type="EMBL" id="SFC33434.1"/>
    </source>
</evidence>
<evidence type="ECO:0000313" key="4">
    <source>
        <dbReference type="Proteomes" id="UP000199690"/>
    </source>
</evidence>
<feature type="transmembrane region" description="Helical" evidence="1">
    <location>
        <begin position="12"/>
        <end position="31"/>
    </location>
</feature>
<sequence length="325" mass="34841">MIWVAWRQHRAQLITLAAALLFGSAAVLLLHSSMTGRIGELGLQACLSVYERTPDCATARTEFQREWFDLIKLGQGAVFALPVLMGAFFGAPLFARELEHGTHVLAFTQSVSRLRWMSTKVAVLLLPSALVVVVIQLLVDRWVAAAGMLGPERTSPFQWLNLDTTGPMPVAHLLFAFALGAMLGAVMRRSLMALSTTLGALIVLRTVVTNVAPNFLPVQRLTNADPMSSPVPGDFGIMVLDSGYLGKDGQLLRPELTDVTACPTPPDGSTPDFAACYAEKGVVGSYADVLFPSAAPGLQLAEFAAFGLAAVLLLVGTAWTLQRQH</sequence>
<feature type="transmembrane region" description="Helical" evidence="1">
    <location>
        <begin position="198"/>
        <end position="216"/>
    </location>
</feature>
<accession>A0A1H6C9U5</accession>
<evidence type="ECO:0000313" key="2">
    <source>
        <dbReference type="EMBL" id="SEG69769.1"/>
    </source>
</evidence>
<reference evidence="2" key="1">
    <citation type="submission" date="2016-10" db="EMBL/GenBank/DDBJ databases">
        <authorList>
            <person name="de Groot N.N."/>
        </authorList>
    </citation>
    <scope>NUCLEOTIDE SEQUENCE [LARGE SCALE GENOMIC DNA]</scope>
    <source>
        <strain evidence="2">ATCC 20501</strain>
    </source>
</reference>
<reference evidence="4 5" key="2">
    <citation type="submission" date="2016-10" db="EMBL/GenBank/DDBJ databases">
        <authorList>
            <person name="Varghese N."/>
            <person name="Submissions S."/>
        </authorList>
    </citation>
    <scope>NUCLEOTIDE SEQUENCE [LARGE SCALE GENOMIC DNA]</scope>
    <source>
        <strain evidence="5">ATCC 20501</strain>
        <strain evidence="3 4">CGMCC 4.3529</strain>
    </source>
</reference>
<proteinExistence type="predicted"/>